<accession>A0ABP8SWW4</accession>
<proteinExistence type="predicted"/>
<name>A0ABP8SWW4_9ACTN</name>
<reference evidence="2" key="1">
    <citation type="journal article" date="2019" name="Int. J. Syst. Evol. Microbiol.">
        <title>The Global Catalogue of Microorganisms (GCM) 10K type strain sequencing project: providing services to taxonomists for standard genome sequencing and annotation.</title>
        <authorList>
            <consortium name="The Broad Institute Genomics Platform"/>
            <consortium name="The Broad Institute Genome Sequencing Center for Infectious Disease"/>
            <person name="Wu L."/>
            <person name="Ma J."/>
        </authorList>
    </citation>
    <scope>NUCLEOTIDE SEQUENCE [LARGE SCALE GENOMIC DNA]</scope>
    <source>
        <strain evidence="2">JCM 3175</strain>
    </source>
</reference>
<dbReference type="Proteomes" id="UP001500307">
    <property type="component" value="Unassembled WGS sequence"/>
</dbReference>
<sequence length="143" mass="16591">MPLPTTFNYYNRDQTGTAASEHVKLSTCSRRHLWTRHPCLVPPLLTEDEYKARWDPTPQEWARTRNPPFDFWPYFDSIPEDDFNGHDFSEGRVTYAWQSDGAHQHVLVDCETPNVFLVLVLDLHASSVLGHHLLDLNRLYGLA</sequence>
<organism evidence="1 2">
    <name type="scientific">Micromonospora coerulea</name>
    <dbReference type="NCBI Taxonomy" id="47856"/>
    <lineage>
        <taxon>Bacteria</taxon>
        <taxon>Bacillati</taxon>
        <taxon>Actinomycetota</taxon>
        <taxon>Actinomycetes</taxon>
        <taxon>Micromonosporales</taxon>
        <taxon>Micromonosporaceae</taxon>
        <taxon>Micromonospora</taxon>
    </lineage>
</organism>
<keyword evidence="2" id="KW-1185">Reference proteome</keyword>
<dbReference type="EMBL" id="BAABGU010000025">
    <property type="protein sequence ID" value="GAA4574906.1"/>
    <property type="molecule type" value="Genomic_DNA"/>
</dbReference>
<gene>
    <name evidence="1" type="ORF">GCM10023176_43060</name>
</gene>
<evidence type="ECO:0000313" key="1">
    <source>
        <dbReference type="EMBL" id="GAA4574906.1"/>
    </source>
</evidence>
<evidence type="ECO:0000313" key="2">
    <source>
        <dbReference type="Proteomes" id="UP001500307"/>
    </source>
</evidence>
<comment type="caution">
    <text evidence="1">The sequence shown here is derived from an EMBL/GenBank/DDBJ whole genome shotgun (WGS) entry which is preliminary data.</text>
</comment>
<protein>
    <submittedName>
        <fullName evidence="1">Uncharacterized protein</fullName>
    </submittedName>
</protein>